<evidence type="ECO:0000313" key="1">
    <source>
        <dbReference type="EMBL" id="BCB96781.1"/>
    </source>
</evidence>
<organism evidence="1 2">
    <name type="scientific">Dissulfurispira thermophila</name>
    <dbReference type="NCBI Taxonomy" id="2715679"/>
    <lineage>
        <taxon>Bacteria</taxon>
        <taxon>Pseudomonadati</taxon>
        <taxon>Nitrospirota</taxon>
        <taxon>Thermodesulfovibrionia</taxon>
        <taxon>Thermodesulfovibrionales</taxon>
        <taxon>Dissulfurispiraceae</taxon>
        <taxon>Dissulfurispira</taxon>
    </lineage>
</organism>
<proteinExistence type="predicted"/>
<dbReference type="KEGG" id="dtp:JZK55_17030"/>
<sequence length="123" mass="14261">MGRTAKAYINSTIYTIKTDLYNRDKHRRWQYTNLAPELWDYMYPFYLVDEQGRLVYLYEGGLGMGAKSVQEDIFTIASDLHPSAEEKFDTVEIIDEDTGNVLKTLKNVDLIGILERIKEVMEG</sequence>
<keyword evidence="2" id="KW-1185">Reference proteome</keyword>
<dbReference type="AlphaFoldDB" id="A0A7G1H3R3"/>
<protein>
    <submittedName>
        <fullName evidence="1">Uncharacterized protein</fullName>
    </submittedName>
</protein>
<reference evidence="1 2" key="1">
    <citation type="submission" date="2020-03" db="EMBL/GenBank/DDBJ databases">
        <title>Complete genome sequences of two sulfur-disproportionating bacterial strains T55J and Mzg5.</title>
        <authorList>
            <person name="Umezawa K."/>
            <person name="Kojima H."/>
            <person name="Kato Y."/>
            <person name="Fukui M."/>
        </authorList>
    </citation>
    <scope>NUCLEOTIDE SEQUENCE [LARGE SCALE GENOMIC DNA]</scope>
    <source>
        <strain evidence="1 2">T55J</strain>
    </source>
</reference>
<gene>
    <name evidence="1" type="ORF">JZK55_17030</name>
</gene>
<dbReference type="RefSeq" id="WP_203471959.1">
    <property type="nucleotide sequence ID" value="NZ_AP022873.1"/>
</dbReference>
<dbReference type="Proteomes" id="UP000516360">
    <property type="component" value="Chromosome"/>
</dbReference>
<accession>A0A7G1H3R3</accession>
<name>A0A7G1H3R3_9BACT</name>
<dbReference type="EMBL" id="AP022873">
    <property type="protein sequence ID" value="BCB96781.1"/>
    <property type="molecule type" value="Genomic_DNA"/>
</dbReference>
<evidence type="ECO:0000313" key="2">
    <source>
        <dbReference type="Proteomes" id="UP000516360"/>
    </source>
</evidence>